<comment type="caution">
    <text evidence="1">The sequence shown here is derived from an EMBL/GenBank/DDBJ whole genome shotgun (WGS) entry which is preliminary data.</text>
</comment>
<reference evidence="1" key="1">
    <citation type="journal article" date="2021" name="bioRxiv">
        <title>Whole Genome Assembly and Annotation of Northern Wild Rice, Zizania palustris L., Supports a Whole Genome Duplication in the Zizania Genus.</title>
        <authorList>
            <person name="Haas M."/>
            <person name="Kono T."/>
            <person name="Macchietto M."/>
            <person name="Millas R."/>
            <person name="McGilp L."/>
            <person name="Shao M."/>
            <person name="Duquette J."/>
            <person name="Hirsch C.N."/>
            <person name="Kimball J."/>
        </authorList>
    </citation>
    <scope>NUCLEOTIDE SEQUENCE</scope>
    <source>
        <tissue evidence="1">Fresh leaf tissue</tissue>
    </source>
</reference>
<organism evidence="1 2">
    <name type="scientific">Zizania palustris</name>
    <name type="common">Northern wild rice</name>
    <dbReference type="NCBI Taxonomy" id="103762"/>
    <lineage>
        <taxon>Eukaryota</taxon>
        <taxon>Viridiplantae</taxon>
        <taxon>Streptophyta</taxon>
        <taxon>Embryophyta</taxon>
        <taxon>Tracheophyta</taxon>
        <taxon>Spermatophyta</taxon>
        <taxon>Magnoliopsida</taxon>
        <taxon>Liliopsida</taxon>
        <taxon>Poales</taxon>
        <taxon>Poaceae</taxon>
        <taxon>BOP clade</taxon>
        <taxon>Oryzoideae</taxon>
        <taxon>Oryzeae</taxon>
        <taxon>Zizaniinae</taxon>
        <taxon>Zizania</taxon>
    </lineage>
</organism>
<proteinExistence type="predicted"/>
<evidence type="ECO:0000313" key="2">
    <source>
        <dbReference type="Proteomes" id="UP000729402"/>
    </source>
</evidence>
<dbReference type="AlphaFoldDB" id="A0A8J5SNT2"/>
<keyword evidence="2" id="KW-1185">Reference proteome</keyword>
<dbReference type="Proteomes" id="UP000729402">
    <property type="component" value="Unassembled WGS sequence"/>
</dbReference>
<sequence>MLTMHVIVDDGECYALMLIRVDVASEHHVDLGRLASTSHRSNCTRIVVSLPLHGSMFPPRLRVAANGAAASSRARALAGYYILLQSKEQGPYLPARITIR</sequence>
<evidence type="ECO:0000313" key="1">
    <source>
        <dbReference type="EMBL" id="KAG8069899.1"/>
    </source>
</evidence>
<reference evidence="1" key="2">
    <citation type="submission" date="2021-02" db="EMBL/GenBank/DDBJ databases">
        <authorList>
            <person name="Kimball J.A."/>
            <person name="Haas M.W."/>
            <person name="Macchietto M."/>
            <person name="Kono T."/>
            <person name="Duquette J."/>
            <person name="Shao M."/>
        </authorList>
    </citation>
    <scope>NUCLEOTIDE SEQUENCE</scope>
    <source>
        <tissue evidence="1">Fresh leaf tissue</tissue>
    </source>
</reference>
<accession>A0A8J5SNT2</accession>
<protein>
    <submittedName>
        <fullName evidence="1">Uncharacterized protein</fullName>
    </submittedName>
</protein>
<name>A0A8J5SNT2_ZIZPA</name>
<dbReference type="EMBL" id="JAAALK010000283">
    <property type="protein sequence ID" value="KAG8069899.1"/>
    <property type="molecule type" value="Genomic_DNA"/>
</dbReference>
<gene>
    <name evidence="1" type="ORF">GUJ93_ZPchr0006g41162</name>
</gene>